<sequence>MAGPSVTLRQGTFLGADLKRSLPQILEQFLGVPYGLSTAGEGRFRPPLPVLPSKSTFYATKFGQRCPSGMPDGIPMGEDCLNANIYRPKERPVGKRLPVVIHFHGGSFNFGCGPARDIPSLVAWSTEPILGVTFNYRLGAFGFLPIEGALNLGLKDQALLLQWVQENIAEFGGDPDNVTLMGVSAGAHSIGHHVMHQKSPSLFHKAIMESGATTARAVYPHTNLLHVNQLRTFTRYAGLGSVPSSDLLTALRSLSQEAIKVASETTFATYNAAVLWPFQPVIDGPGGIIPVAPIKAWEAGDWARIPILTGFNTNEGAAFVPPLICSSAQFTHFFRTLLPSLSEDDLKQLDTVYPDPDTDPTSKYKESRPGLGSQFFRLEQAYGQFAYVAPVRQTASFASKKSTPESPLYLYHFAVNCSVNGGANHGDHCEFATYSRVSGSGIEAISRAMHDYWTSFIVTGNPNLIAGRYEDRAVWPAYEDGEHARKIVFGKGNDVLAGGGDEGETVIIEDDTWADEECEYWWRRTELFER</sequence>
<dbReference type="EMBL" id="JBFCZG010000005">
    <property type="protein sequence ID" value="KAL3422519.1"/>
    <property type="molecule type" value="Genomic_DNA"/>
</dbReference>
<reference evidence="5 6" key="1">
    <citation type="submission" date="2024-06" db="EMBL/GenBank/DDBJ databases">
        <title>Complete genome of Phlyctema vagabunda strain 19-DSS-EL-015.</title>
        <authorList>
            <person name="Fiorenzani C."/>
        </authorList>
    </citation>
    <scope>NUCLEOTIDE SEQUENCE [LARGE SCALE GENOMIC DNA]</scope>
    <source>
        <strain evidence="5 6">19-DSS-EL-015</strain>
    </source>
</reference>
<comment type="caution">
    <text evidence="5">The sequence shown here is derived from an EMBL/GenBank/DDBJ whole genome shotgun (WGS) entry which is preliminary data.</text>
</comment>
<protein>
    <recommendedName>
        <fullName evidence="3">Carboxylic ester hydrolase</fullName>
        <ecNumber evidence="3">3.1.1.-</ecNumber>
    </recommendedName>
</protein>
<feature type="domain" description="Carboxylesterase type B" evidence="4">
    <location>
        <begin position="4"/>
        <end position="480"/>
    </location>
</feature>
<comment type="similarity">
    <text evidence="1 3">Belongs to the type-B carboxylesterase/lipase family.</text>
</comment>
<dbReference type="PANTHER" id="PTHR11559">
    <property type="entry name" value="CARBOXYLESTERASE"/>
    <property type="match status" value="1"/>
</dbReference>
<evidence type="ECO:0000259" key="4">
    <source>
        <dbReference type="Pfam" id="PF00135"/>
    </source>
</evidence>
<evidence type="ECO:0000256" key="2">
    <source>
        <dbReference type="ARBA" id="ARBA00022801"/>
    </source>
</evidence>
<dbReference type="InterPro" id="IPR002018">
    <property type="entry name" value="CarbesteraseB"/>
</dbReference>
<evidence type="ECO:0000256" key="1">
    <source>
        <dbReference type="ARBA" id="ARBA00005964"/>
    </source>
</evidence>
<gene>
    <name evidence="5" type="ORF">PVAG01_06675</name>
</gene>
<dbReference type="SUPFAM" id="SSF53474">
    <property type="entry name" value="alpha/beta-Hydrolases"/>
    <property type="match status" value="1"/>
</dbReference>
<proteinExistence type="inferred from homology"/>
<evidence type="ECO:0000256" key="3">
    <source>
        <dbReference type="RuleBase" id="RU361235"/>
    </source>
</evidence>
<dbReference type="InterPro" id="IPR050309">
    <property type="entry name" value="Type-B_Carboxylest/Lipase"/>
</dbReference>
<name>A0ABR4PGU7_9HELO</name>
<dbReference type="InterPro" id="IPR029058">
    <property type="entry name" value="AB_hydrolase_fold"/>
</dbReference>
<dbReference type="InterPro" id="IPR019826">
    <property type="entry name" value="Carboxylesterase_B_AS"/>
</dbReference>
<evidence type="ECO:0000313" key="6">
    <source>
        <dbReference type="Proteomes" id="UP001629113"/>
    </source>
</evidence>
<keyword evidence="2 3" id="KW-0378">Hydrolase</keyword>
<organism evidence="5 6">
    <name type="scientific">Phlyctema vagabunda</name>
    <dbReference type="NCBI Taxonomy" id="108571"/>
    <lineage>
        <taxon>Eukaryota</taxon>
        <taxon>Fungi</taxon>
        <taxon>Dikarya</taxon>
        <taxon>Ascomycota</taxon>
        <taxon>Pezizomycotina</taxon>
        <taxon>Leotiomycetes</taxon>
        <taxon>Helotiales</taxon>
        <taxon>Dermateaceae</taxon>
        <taxon>Phlyctema</taxon>
    </lineage>
</organism>
<dbReference type="PROSITE" id="PS00122">
    <property type="entry name" value="CARBOXYLESTERASE_B_1"/>
    <property type="match status" value="1"/>
</dbReference>
<dbReference type="Gene3D" id="3.40.50.1820">
    <property type="entry name" value="alpha/beta hydrolase"/>
    <property type="match status" value="1"/>
</dbReference>
<dbReference type="EC" id="3.1.1.-" evidence="3"/>
<accession>A0ABR4PGU7</accession>
<keyword evidence="6" id="KW-1185">Reference proteome</keyword>
<dbReference type="Pfam" id="PF00135">
    <property type="entry name" value="COesterase"/>
    <property type="match status" value="1"/>
</dbReference>
<evidence type="ECO:0000313" key="5">
    <source>
        <dbReference type="EMBL" id="KAL3422519.1"/>
    </source>
</evidence>
<dbReference type="Proteomes" id="UP001629113">
    <property type="component" value="Unassembled WGS sequence"/>
</dbReference>